<evidence type="ECO:0000313" key="1">
    <source>
        <dbReference type="EMBL" id="MCX2981323.1"/>
    </source>
</evidence>
<protein>
    <submittedName>
        <fullName evidence="1">Glycosyltransferase family 2 protein</fullName>
    </submittedName>
</protein>
<dbReference type="EMBL" id="SHNN01000002">
    <property type="protein sequence ID" value="MCX2981323.1"/>
    <property type="molecule type" value="Genomic_DNA"/>
</dbReference>
<dbReference type="Pfam" id="PF13704">
    <property type="entry name" value="Glyco_tranf_2_4"/>
    <property type="match status" value="1"/>
</dbReference>
<name>A0ABT3TG88_9GAMM</name>
<gene>
    <name evidence="1" type="ORF">EYC98_10650</name>
</gene>
<evidence type="ECO:0000313" key="2">
    <source>
        <dbReference type="Proteomes" id="UP001143362"/>
    </source>
</evidence>
<sequence>MVAKIIDYLRKNFQYLRSKNQIRKLSDYVISNDKNEIRLFAIAKNEMLRFPFFLEYYRKLGVNTFFILDNNSDDGLTEYLLKQKDVHLFHTKESYTYQLNWRLFLLNSFGQGHWCVTVDADELMVFDHSEKRGLLSLIEELQDANANCLRALWIDMYSDKAIREADYNQGESFFEACHYFDRESATKSVNERVFGWRTECDKTPLVRYQKGLYIDKGFHRVSGEARYAEARCVVFHFNYFSDFIDKCKRESGRAVYFDGGAKYKRFMRVLEQEPLISLHNSKSVKYESSEQLIELSYIIPIK</sequence>
<dbReference type="Proteomes" id="UP001143362">
    <property type="component" value="Unassembled WGS sequence"/>
</dbReference>
<keyword evidence="2" id="KW-1185">Reference proteome</keyword>
<organism evidence="1 2">
    <name type="scientific">Candidatus Litorirhabdus singularis</name>
    <dbReference type="NCBI Taxonomy" id="2518993"/>
    <lineage>
        <taxon>Bacteria</taxon>
        <taxon>Pseudomonadati</taxon>
        <taxon>Pseudomonadota</taxon>
        <taxon>Gammaproteobacteria</taxon>
        <taxon>Cellvibrionales</taxon>
        <taxon>Halieaceae</taxon>
        <taxon>Candidatus Litorirhabdus</taxon>
    </lineage>
</organism>
<accession>A0ABT3TG88</accession>
<dbReference type="RefSeq" id="WP_279245324.1">
    <property type="nucleotide sequence ID" value="NZ_SHNN01000002.1"/>
</dbReference>
<comment type="caution">
    <text evidence="1">The sequence shown here is derived from an EMBL/GenBank/DDBJ whole genome shotgun (WGS) entry which is preliminary data.</text>
</comment>
<proteinExistence type="predicted"/>
<reference evidence="1" key="1">
    <citation type="submission" date="2019-02" db="EMBL/GenBank/DDBJ databases">
        <authorList>
            <person name="Li S.-H."/>
        </authorList>
    </citation>
    <scope>NUCLEOTIDE SEQUENCE</scope>
    <source>
        <strain evidence="1">IMCC14734</strain>
    </source>
</reference>